<proteinExistence type="predicted"/>
<evidence type="ECO:0000259" key="3">
    <source>
        <dbReference type="Pfam" id="PF21346"/>
    </source>
</evidence>
<evidence type="ECO:0008006" key="6">
    <source>
        <dbReference type="Google" id="ProtNLM"/>
    </source>
</evidence>
<protein>
    <recommendedName>
        <fullName evidence="6">Tat pathway signal sequence domain protein</fullName>
    </recommendedName>
</protein>
<name>A0A419T1N2_9FIRM</name>
<feature type="domain" description="PcRGLX/YetA-like N-terminal RIFT barrel" evidence="1">
    <location>
        <begin position="4"/>
        <end position="74"/>
    </location>
</feature>
<organism evidence="4 5">
    <name type="scientific">Lacrimispora algidixylanolytica</name>
    <dbReference type="NCBI Taxonomy" id="94868"/>
    <lineage>
        <taxon>Bacteria</taxon>
        <taxon>Bacillati</taxon>
        <taxon>Bacillota</taxon>
        <taxon>Clostridia</taxon>
        <taxon>Lachnospirales</taxon>
        <taxon>Lachnospiraceae</taxon>
        <taxon>Lacrimispora</taxon>
    </lineage>
</organism>
<dbReference type="Pfam" id="PF21346">
    <property type="entry name" value="PcRGLX_3rd"/>
    <property type="match status" value="1"/>
</dbReference>
<evidence type="ECO:0000313" key="4">
    <source>
        <dbReference type="EMBL" id="RKD31321.1"/>
    </source>
</evidence>
<dbReference type="InterPro" id="IPR045793">
    <property type="entry name" value="PcRGLX/YetA-like"/>
</dbReference>
<keyword evidence="5" id="KW-1185">Reference proteome</keyword>
<gene>
    <name evidence="4" type="ORF">BET01_20850</name>
</gene>
<dbReference type="EMBL" id="MCIA01000022">
    <property type="protein sequence ID" value="RKD31321.1"/>
    <property type="molecule type" value="Genomic_DNA"/>
</dbReference>
<dbReference type="InterPro" id="IPR048330">
    <property type="entry name" value="PcRGLX/YetA_2nd"/>
</dbReference>
<accession>A0A419T1N2</accession>
<feature type="domain" description="PcRGLX/YetA-like central beta-sandwich" evidence="2">
    <location>
        <begin position="98"/>
        <end position="444"/>
    </location>
</feature>
<dbReference type="Pfam" id="PF19501">
    <property type="entry name" value="PcRGLX_1st"/>
    <property type="match status" value="1"/>
</dbReference>
<dbReference type="PANTHER" id="PTHR40081:SF1">
    <property type="entry name" value="TAT PATHWAY SIGNAL SEQUENCE DOMAIN PROTEIN"/>
    <property type="match status" value="1"/>
</dbReference>
<dbReference type="Proteomes" id="UP000284277">
    <property type="component" value="Unassembled WGS sequence"/>
</dbReference>
<dbReference type="AlphaFoldDB" id="A0A419T1N2"/>
<dbReference type="PANTHER" id="PTHR40081">
    <property type="entry name" value="CONCANAVALIN A-LIKE LECTIN/GLUCANASE"/>
    <property type="match status" value="1"/>
</dbReference>
<reference evidence="4 5" key="1">
    <citation type="submission" date="2016-08" db="EMBL/GenBank/DDBJ databases">
        <title>A new outlook on sporulation: Clostridium algidixylanolyticum.</title>
        <authorList>
            <person name="Poppleton D.I."/>
            <person name="Gribaldo S."/>
        </authorList>
    </citation>
    <scope>NUCLEOTIDE SEQUENCE [LARGE SCALE GENOMIC DNA]</scope>
    <source>
        <strain evidence="4 5">SPL73</strain>
    </source>
</reference>
<dbReference type="InterPro" id="IPR048329">
    <property type="entry name" value="PcRGLX_1st"/>
</dbReference>
<dbReference type="Pfam" id="PF21345">
    <property type="entry name" value="PcRGLX_2nd"/>
    <property type="match status" value="1"/>
</dbReference>
<sequence length="882" mass="101863">MEEKVKLHNLADRQKTGYTTWGCMWQQGVCEKETKYLLKNEDGKTVSMQSRITAFWPDGTVKWTAHTACADELTNEIQVLVEETSNIKLDNSISTLHVKRVGAGYLVEAGVMQIHIPGVGDCLFDEIQVNGIKRAAKACPVLQLEKPITIGEEKGKLEINYRGMVEEVSLEEQGPLRAVIKFRGIHVSSDGDKKIPFLIRMNVGLNSQDLTFTHTFLYDGEEETDFLKGIGLKLLVPMTGPLYNRHVMFEGDHGVFHETMAELLTWRPRVPAEIYKAQMMGEKLELEGENLEVVDRVLQDMPFWDEYDLCQDSPSHFRIKKKTSTSNCCYLEGLHGQRTMGGAAFGGENGSLLCSIRDFWQTYPSGYTFEGLTTEEAEAAIWLYSPSAEAMDFRHYTDRGYNQVYYEGYDYKGATPYGIASTSEYSIAFHDSLIPTEDELTSFSKAVTYPAQYVGEPEYYHELRAFGYWSLPERKTEMEVWLEDQLDRAVEFYQNEVEQRNWYGLFNYGDFMHTYDPERHQWRYDMGGYAWDNTELVPTLWLWLSFLRTGKSEMFTLAEKLTRHASEVDVYHMGKYKGLGSRHNVRHWGCPCKEARIAMAAHHRYYYYMTGDYRLEDIFEELKDNELTFLTKDPLADFYDKEEMVYKSHARSGPDWSSLCANWLTQWERFLDEPYLKKIQVGMEDIKKAPLKLVSGPDFEFDPETVHLRYIGENAAGGTHLQICMGAPQIFMEMADLIGDEEWKRMMADYGRFYYLPREQQEIESNGLIGNREFSLPFMAATMGAYGAWFLKDNKLAKTTWLHLLHAMVCEENHNGFQTINRSNKGNHKDLIEIPWISTNFSAQWCLNVICVLEFIRGELPHTLMEADQLVSVMPKDSFRKA</sequence>
<evidence type="ECO:0000259" key="1">
    <source>
        <dbReference type="Pfam" id="PF19501"/>
    </source>
</evidence>
<dbReference type="InterPro" id="IPR048331">
    <property type="entry name" value="PcRGLX/YetA_3rd"/>
</dbReference>
<evidence type="ECO:0000313" key="5">
    <source>
        <dbReference type="Proteomes" id="UP000284277"/>
    </source>
</evidence>
<evidence type="ECO:0000259" key="2">
    <source>
        <dbReference type="Pfam" id="PF21345"/>
    </source>
</evidence>
<feature type="domain" description="PcRGLX/YetA-like C-terminal alpha/alpha toroid" evidence="3">
    <location>
        <begin position="450"/>
        <end position="860"/>
    </location>
</feature>
<comment type="caution">
    <text evidence="4">The sequence shown here is derived from an EMBL/GenBank/DDBJ whole genome shotgun (WGS) entry which is preliminary data.</text>
</comment>